<keyword evidence="1" id="KW-0812">Transmembrane</keyword>
<feature type="transmembrane region" description="Helical" evidence="1">
    <location>
        <begin position="45"/>
        <end position="65"/>
    </location>
</feature>
<proteinExistence type="predicted"/>
<keyword evidence="1" id="KW-1133">Transmembrane helix</keyword>
<organism evidence="2 3">
    <name type="scientific">Fictibacillus terranigra</name>
    <dbReference type="NCBI Taxonomy" id="3058424"/>
    <lineage>
        <taxon>Bacteria</taxon>
        <taxon>Bacillati</taxon>
        <taxon>Bacillota</taxon>
        <taxon>Bacilli</taxon>
        <taxon>Bacillales</taxon>
        <taxon>Fictibacillaceae</taxon>
        <taxon>Fictibacillus</taxon>
    </lineage>
</organism>
<feature type="transmembrane region" description="Helical" evidence="1">
    <location>
        <begin position="72"/>
        <end position="91"/>
    </location>
</feature>
<sequence length="216" mass="24176">MIKNKRLLYISFAFMVVSMALNFPFPNASPYGNTNILGRSVETVNGINVIGMISLGLLMVGLYFLVTSLNQYHARLVVLAIVMAIFLPHILADSFQKHFATGIYAISYNSDKGDCTFEMANKTTLHAVCKLPMKNYSHKDVRFTVALREKYGDKDDMKPVTLVNANAPYNAMLRGKENKTIIIEREIDVSHIKDHIEGGELSPGIIITSGKYKRQL</sequence>
<reference evidence="2" key="1">
    <citation type="submission" date="2023-06" db="EMBL/GenBank/DDBJ databases">
        <title>Draft Genome Sequences of Representative Paenibacillus Polymyxa, Bacillus cereus, Fictibacillus sp., and Brevibacillus agri Strains Isolated from Amazonian Dark Earth.</title>
        <authorList>
            <person name="Pellegrinetti T.A."/>
            <person name="Cunha I.C.M."/>
            <person name="Chaves M.G."/>
            <person name="Freitas A.S."/>
            <person name="Silva A.V.R."/>
            <person name="Tsai S.M."/>
            <person name="Mendes L.W."/>
        </authorList>
    </citation>
    <scope>NUCLEOTIDE SEQUENCE</scope>
    <source>
        <strain evidence="2">CENA-BCM004</strain>
    </source>
</reference>
<dbReference type="EMBL" id="JAUHLN010000004">
    <property type="protein sequence ID" value="MDN4074897.1"/>
    <property type="molecule type" value="Genomic_DNA"/>
</dbReference>
<name>A0ABT8EAE4_9BACL</name>
<comment type="caution">
    <text evidence="2">The sequence shown here is derived from an EMBL/GenBank/DDBJ whole genome shotgun (WGS) entry which is preliminary data.</text>
</comment>
<keyword evidence="3" id="KW-1185">Reference proteome</keyword>
<protein>
    <submittedName>
        <fullName evidence="2">Uncharacterized protein</fullName>
    </submittedName>
</protein>
<keyword evidence="1" id="KW-0472">Membrane</keyword>
<gene>
    <name evidence="2" type="ORF">QYF49_18130</name>
</gene>
<evidence type="ECO:0000313" key="3">
    <source>
        <dbReference type="Proteomes" id="UP001168694"/>
    </source>
</evidence>
<evidence type="ECO:0000256" key="1">
    <source>
        <dbReference type="SAM" id="Phobius"/>
    </source>
</evidence>
<accession>A0ABT8EAE4</accession>
<dbReference type="Proteomes" id="UP001168694">
    <property type="component" value="Unassembled WGS sequence"/>
</dbReference>
<evidence type="ECO:0000313" key="2">
    <source>
        <dbReference type="EMBL" id="MDN4074897.1"/>
    </source>
</evidence>
<dbReference type="RefSeq" id="WP_290401024.1">
    <property type="nucleotide sequence ID" value="NZ_JAUHLN010000004.1"/>
</dbReference>
<feature type="transmembrane region" description="Helical" evidence="1">
    <location>
        <begin position="7"/>
        <end position="25"/>
    </location>
</feature>